<protein>
    <submittedName>
        <fullName evidence="1">Uncharacterized protein</fullName>
    </submittedName>
</protein>
<organism evidence="1 2">
    <name type="scientific">Chitinibacter bivalviorum</name>
    <dbReference type="NCBI Taxonomy" id="2739434"/>
    <lineage>
        <taxon>Bacteria</taxon>
        <taxon>Pseudomonadati</taxon>
        <taxon>Pseudomonadota</taxon>
        <taxon>Betaproteobacteria</taxon>
        <taxon>Neisseriales</taxon>
        <taxon>Chitinibacteraceae</taxon>
        <taxon>Chitinibacter</taxon>
    </lineage>
</organism>
<evidence type="ECO:0000313" key="1">
    <source>
        <dbReference type="EMBL" id="QLG89031.1"/>
    </source>
</evidence>
<dbReference type="KEGG" id="chiz:HQ393_12720"/>
<keyword evidence="2" id="KW-1185">Reference proteome</keyword>
<dbReference type="AlphaFoldDB" id="A0A7H9BLV5"/>
<dbReference type="EMBL" id="CP058627">
    <property type="protein sequence ID" value="QLG89031.1"/>
    <property type="molecule type" value="Genomic_DNA"/>
</dbReference>
<sequence length="153" mass="16619">MACIYDGLGVSGDRDPAVPLVEMGTRIALADGSLPAIEPLSGQAALERSKYWLSQLRSQFEQQGFTGTVAVYVIDGDLWSTISDAPVNNGQDLLSQTQRLQLMTHTRPPEQGERMLLINEATLSAVIHGAMSLEQAQKAGLARLKIKNPKIPY</sequence>
<evidence type="ECO:0000313" key="2">
    <source>
        <dbReference type="Proteomes" id="UP000509597"/>
    </source>
</evidence>
<gene>
    <name evidence="1" type="ORF">HQ393_12720</name>
</gene>
<dbReference type="RefSeq" id="WP_179355532.1">
    <property type="nucleotide sequence ID" value="NZ_CP058627.1"/>
</dbReference>
<dbReference type="Proteomes" id="UP000509597">
    <property type="component" value="Chromosome"/>
</dbReference>
<reference evidence="1 2" key="1">
    <citation type="submission" date="2020-07" db="EMBL/GenBank/DDBJ databases">
        <title>Complete genome sequence of Chitinibacter sp. 2T18.</title>
        <authorList>
            <person name="Bae J.-W."/>
            <person name="Choi J.-W."/>
        </authorList>
    </citation>
    <scope>NUCLEOTIDE SEQUENCE [LARGE SCALE GENOMIC DNA]</scope>
    <source>
        <strain evidence="1 2">2T18</strain>
    </source>
</reference>
<accession>A0A7H9BLV5</accession>
<proteinExistence type="predicted"/>
<name>A0A7H9BLV5_9NEIS</name>